<dbReference type="CDD" id="cd04301">
    <property type="entry name" value="NAT_SF"/>
    <property type="match status" value="1"/>
</dbReference>
<dbReference type="EMBL" id="CP058529">
    <property type="protein sequence ID" value="QLG27653.1"/>
    <property type="molecule type" value="Genomic_DNA"/>
</dbReference>
<dbReference type="GeneID" id="56028941"/>
<dbReference type="InterPro" id="IPR016181">
    <property type="entry name" value="Acyl_CoA_acyltransferase"/>
</dbReference>
<dbReference type="SUPFAM" id="SSF55729">
    <property type="entry name" value="Acyl-CoA N-acyltransferases (Nat)"/>
    <property type="match status" value="1"/>
</dbReference>
<evidence type="ECO:0000256" key="1">
    <source>
        <dbReference type="ARBA" id="ARBA00022679"/>
    </source>
</evidence>
<dbReference type="OrthoDB" id="87545at2157"/>
<dbReference type="Gene3D" id="3.40.630.30">
    <property type="match status" value="1"/>
</dbReference>
<dbReference type="InterPro" id="IPR000182">
    <property type="entry name" value="GNAT_dom"/>
</dbReference>
<dbReference type="PANTHER" id="PTHR43877:SF1">
    <property type="entry name" value="ACETYLTRANSFERASE"/>
    <property type="match status" value="1"/>
</dbReference>
<gene>
    <name evidence="5" type="ORF">HUG10_08870</name>
</gene>
<evidence type="ECO:0000313" key="5">
    <source>
        <dbReference type="EMBL" id="QLG27653.1"/>
    </source>
</evidence>
<dbReference type="Pfam" id="PF00583">
    <property type="entry name" value="Acetyltransf_1"/>
    <property type="match status" value="1"/>
</dbReference>
<protein>
    <submittedName>
        <fullName evidence="5">GNAT family N-acetyltransferase</fullName>
    </submittedName>
</protein>
<name>A0A7D5GZQ8_9EURY</name>
<dbReference type="RefSeq" id="WP_179169228.1">
    <property type="nucleotide sequence ID" value="NZ_CP058529.1"/>
</dbReference>
<feature type="region of interest" description="Disordered" evidence="3">
    <location>
        <begin position="121"/>
        <end position="157"/>
    </location>
</feature>
<dbReference type="InterPro" id="IPR050832">
    <property type="entry name" value="Bact_Acetyltransf"/>
</dbReference>
<keyword evidence="6" id="KW-1185">Reference proteome</keyword>
<evidence type="ECO:0000313" key="6">
    <source>
        <dbReference type="Proteomes" id="UP000509750"/>
    </source>
</evidence>
<dbReference type="GO" id="GO:0016747">
    <property type="term" value="F:acyltransferase activity, transferring groups other than amino-acyl groups"/>
    <property type="evidence" value="ECO:0007669"/>
    <property type="project" value="InterPro"/>
</dbReference>
<organism evidence="5 6">
    <name type="scientific">Halorarum halophilum</name>
    <dbReference type="NCBI Taxonomy" id="2743090"/>
    <lineage>
        <taxon>Archaea</taxon>
        <taxon>Methanobacteriati</taxon>
        <taxon>Methanobacteriota</taxon>
        <taxon>Stenosarchaea group</taxon>
        <taxon>Halobacteria</taxon>
        <taxon>Halobacteriales</taxon>
        <taxon>Haloferacaceae</taxon>
        <taxon>Halorarum</taxon>
    </lineage>
</organism>
<proteinExistence type="predicted"/>
<evidence type="ECO:0000256" key="3">
    <source>
        <dbReference type="SAM" id="MobiDB-lite"/>
    </source>
</evidence>
<dbReference type="KEGG" id="halg:HUG10_08870"/>
<dbReference type="PROSITE" id="PS51186">
    <property type="entry name" value="GNAT"/>
    <property type="match status" value="1"/>
</dbReference>
<accession>A0A7D5GZQ8</accession>
<feature type="compositionally biased region" description="Basic and acidic residues" evidence="3">
    <location>
        <begin position="132"/>
        <end position="145"/>
    </location>
</feature>
<feature type="domain" description="N-acetyltransferase" evidence="4">
    <location>
        <begin position="2"/>
        <end position="135"/>
    </location>
</feature>
<keyword evidence="2" id="KW-0012">Acyltransferase</keyword>
<evidence type="ECO:0000256" key="2">
    <source>
        <dbReference type="ARBA" id="ARBA00023315"/>
    </source>
</evidence>
<reference evidence="5 6" key="1">
    <citation type="submission" date="2020-07" db="EMBL/GenBank/DDBJ databases">
        <title>Gai3-2, isolated from salt lake.</title>
        <authorList>
            <person name="Cui H."/>
            <person name="Shi X."/>
        </authorList>
    </citation>
    <scope>NUCLEOTIDE SEQUENCE [LARGE SCALE GENOMIC DNA]</scope>
    <source>
        <strain evidence="5 6">Gai3-2</strain>
    </source>
</reference>
<dbReference type="Proteomes" id="UP000509750">
    <property type="component" value="Chromosome"/>
</dbReference>
<keyword evidence="1 5" id="KW-0808">Transferase</keyword>
<sequence length="157" mass="16905">MTRVRQGRPADEPALAGLQAHLHEPSSELLSHGLRTGDVLVSVADGTPVGYVVPVGGDGVHVAELVVHPDHRREGRAAELLRRVVDDADETVTLLVAPDNEPALELYRKLGFAVTGRRPGFYDDGDALAMARDPDENSGRDHEDAGEPTQDSGWDDE</sequence>
<dbReference type="PANTHER" id="PTHR43877">
    <property type="entry name" value="AMINOALKYLPHOSPHONATE N-ACETYLTRANSFERASE-RELATED-RELATED"/>
    <property type="match status" value="1"/>
</dbReference>
<dbReference type="AlphaFoldDB" id="A0A7D5GZQ8"/>
<evidence type="ECO:0000259" key="4">
    <source>
        <dbReference type="PROSITE" id="PS51186"/>
    </source>
</evidence>